<dbReference type="SMART" id="SM00978">
    <property type="entry name" value="Tim44"/>
    <property type="match status" value="1"/>
</dbReference>
<organism evidence="8 9">
    <name type="scientific">Brucella endophytica</name>
    <dbReference type="NCBI Taxonomy" id="1963359"/>
    <lineage>
        <taxon>Bacteria</taxon>
        <taxon>Pseudomonadati</taxon>
        <taxon>Pseudomonadota</taxon>
        <taxon>Alphaproteobacteria</taxon>
        <taxon>Hyphomicrobiales</taxon>
        <taxon>Brucellaceae</taxon>
        <taxon>Brucella/Ochrobactrum group</taxon>
        <taxon>Brucella</taxon>
    </lineage>
</organism>
<reference evidence="8" key="1">
    <citation type="journal article" date="2014" name="Int. J. Syst. Evol. Microbiol.">
        <title>Complete genome sequence of Corynebacterium casei LMG S-19264T (=DSM 44701T), isolated from a smear-ripened cheese.</title>
        <authorList>
            <consortium name="US DOE Joint Genome Institute (JGI-PGF)"/>
            <person name="Walter F."/>
            <person name="Albersmeier A."/>
            <person name="Kalinowski J."/>
            <person name="Ruckert C."/>
        </authorList>
    </citation>
    <scope>NUCLEOTIDE SEQUENCE</scope>
    <source>
        <strain evidence="8">CGMCC 1.15082</strain>
    </source>
</reference>
<keyword evidence="6" id="KW-0812">Transmembrane</keyword>
<dbReference type="InterPro" id="IPR032710">
    <property type="entry name" value="NTF2-like_dom_sf"/>
</dbReference>
<evidence type="ECO:0000256" key="2">
    <source>
        <dbReference type="ARBA" id="ARBA00009597"/>
    </source>
</evidence>
<dbReference type="NCBIfam" id="NF033779">
    <property type="entry name" value="Tim44_TimA_adap"/>
    <property type="match status" value="1"/>
</dbReference>
<dbReference type="EMBL" id="BMHH01000006">
    <property type="protein sequence ID" value="GGA90546.1"/>
    <property type="molecule type" value="Genomic_DNA"/>
</dbReference>
<evidence type="ECO:0000256" key="6">
    <source>
        <dbReference type="SAM" id="Phobius"/>
    </source>
</evidence>
<evidence type="ECO:0000256" key="1">
    <source>
        <dbReference type="ARBA" id="ARBA00004370"/>
    </source>
</evidence>
<proteinExistence type="inferred from homology"/>
<dbReference type="RefSeq" id="WP_188823639.1">
    <property type="nucleotide sequence ID" value="NZ_BMHH01000006.1"/>
</dbReference>
<name>A0A916WDV7_9HYPH</name>
<dbReference type="AlphaFoldDB" id="A0A916WDV7"/>
<dbReference type="PANTHER" id="PTHR10721:SF1">
    <property type="entry name" value="MITOCHONDRIAL IMPORT INNER MEMBRANE TRANSLOCASE SUBUNIT TIM44"/>
    <property type="match status" value="1"/>
</dbReference>
<dbReference type="PANTHER" id="PTHR10721">
    <property type="entry name" value="MITOCHONDRIAL IMPORT INNER MEMBRANE TRANSLOCASE SUBUNIT TIM44"/>
    <property type="match status" value="1"/>
</dbReference>
<evidence type="ECO:0000313" key="8">
    <source>
        <dbReference type="EMBL" id="GGA90546.1"/>
    </source>
</evidence>
<dbReference type="Pfam" id="PF04280">
    <property type="entry name" value="Tim44"/>
    <property type="match status" value="1"/>
</dbReference>
<feature type="domain" description="Tim44-like" evidence="7">
    <location>
        <begin position="88"/>
        <end position="234"/>
    </location>
</feature>
<evidence type="ECO:0000259" key="7">
    <source>
        <dbReference type="SMART" id="SM00978"/>
    </source>
</evidence>
<comment type="similarity">
    <text evidence="2">Belongs to the Tim44 family.</text>
</comment>
<evidence type="ECO:0000256" key="4">
    <source>
        <dbReference type="ARBA" id="ARBA00023136"/>
    </source>
</evidence>
<dbReference type="Gene3D" id="3.10.450.240">
    <property type="match status" value="1"/>
</dbReference>
<dbReference type="Proteomes" id="UP000646478">
    <property type="component" value="Unassembled WGS sequence"/>
</dbReference>
<keyword evidence="3" id="KW-0809">Transit peptide</keyword>
<keyword evidence="6" id="KW-1133">Transmembrane helix</keyword>
<dbReference type="SUPFAM" id="SSF54427">
    <property type="entry name" value="NTF2-like"/>
    <property type="match status" value="1"/>
</dbReference>
<sequence>MEFFDFGTIFFFVAAVIIFLQLRNVLGRRTGNERPPYDPYAPRTNDPAKSAPANANGDNVVSLPRRTAEPAEKDFTDIDAIAPAGTPLNDGLRAIRAADPSFEPKRFLEGAKMAYEMIVTSFAEGDRKALKTLLAKDVYDGFVAAIDEREKKGETIKSSFVGINKADISGAGMKGGEANVTMRIVSQMISATMDKDGNVVDGDPDAVVEIKDVWTFARDTRSRDPNWKLVATEAED</sequence>
<feature type="transmembrane region" description="Helical" evidence="6">
    <location>
        <begin position="6"/>
        <end position="26"/>
    </location>
</feature>
<comment type="caution">
    <text evidence="8">The sequence shown here is derived from an EMBL/GenBank/DDBJ whole genome shotgun (WGS) entry which is preliminary data.</text>
</comment>
<evidence type="ECO:0000313" key="9">
    <source>
        <dbReference type="Proteomes" id="UP000646478"/>
    </source>
</evidence>
<accession>A0A916WDV7</accession>
<dbReference type="InterPro" id="IPR016985">
    <property type="entry name" value="UCP031890_Tim44-rel"/>
</dbReference>
<dbReference type="InterPro" id="IPR039544">
    <property type="entry name" value="Tim44-like"/>
</dbReference>
<keyword evidence="4 6" id="KW-0472">Membrane</keyword>
<keyword evidence="9" id="KW-1185">Reference proteome</keyword>
<gene>
    <name evidence="8" type="ORF">GCM10011491_18080</name>
</gene>
<dbReference type="GO" id="GO:0016020">
    <property type="term" value="C:membrane"/>
    <property type="evidence" value="ECO:0007669"/>
    <property type="project" value="UniProtKB-SubCell"/>
</dbReference>
<feature type="region of interest" description="Disordered" evidence="5">
    <location>
        <begin position="31"/>
        <end position="62"/>
    </location>
</feature>
<comment type="subcellular location">
    <subcellularLocation>
        <location evidence="1">Membrane</location>
    </subcellularLocation>
</comment>
<protein>
    <submittedName>
        <fullName evidence="8">Calcium-binding protein</fullName>
    </submittedName>
</protein>
<dbReference type="GO" id="GO:0051087">
    <property type="term" value="F:protein-folding chaperone binding"/>
    <property type="evidence" value="ECO:0007669"/>
    <property type="project" value="TreeGrafter"/>
</dbReference>
<evidence type="ECO:0000256" key="3">
    <source>
        <dbReference type="ARBA" id="ARBA00022946"/>
    </source>
</evidence>
<evidence type="ECO:0000256" key="5">
    <source>
        <dbReference type="SAM" id="MobiDB-lite"/>
    </source>
</evidence>
<dbReference type="PIRSF" id="PIRSF031890">
    <property type="entry name" value="UCP031890_transporter_Tim44"/>
    <property type="match status" value="1"/>
</dbReference>
<reference evidence="8" key="2">
    <citation type="submission" date="2020-09" db="EMBL/GenBank/DDBJ databases">
        <authorList>
            <person name="Sun Q."/>
            <person name="Zhou Y."/>
        </authorList>
    </citation>
    <scope>NUCLEOTIDE SEQUENCE</scope>
    <source>
        <strain evidence="8">CGMCC 1.15082</strain>
    </source>
</reference>
<dbReference type="InterPro" id="IPR007379">
    <property type="entry name" value="Tim44-like_dom"/>
</dbReference>
<dbReference type="GO" id="GO:0030150">
    <property type="term" value="P:protein import into mitochondrial matrix"/>
    <property type="evidence" value="ECO:0007669"/>
    <property type="project" value="TreeGrafter"/>
</dbReference>